<dbReference type="Gene3D" id="3.90.550.10">
    <property type="entry name" value="Spore Coat Polysaccharide Biosynthesis Protein SpsA, Chain A"/>
    <property type="match status" value="1"/>
</dbReference>
<dbReference type="InterPro" id="IPR025877">
    <property type="entry name" value="MobA-like_NTP_Trfase"/>
</dbReference>
<proteinExistence type="predicted"/>
<name>A0AAJ1BM20_9GAMM</name>
<keyword evidence="3" id="KW-0460">Magnesium</keyword>
<dbReference type="PANTHER" id="PTHR43584">
    <property type="entry name" value="NUCLEOTIDYL TRANSFERASE"/>
    <property type="match status" value="1"/>
</dbReference>
<sequence>MAELTLVILAAGLGSRFGGDKQLAELGPNGETMLELSLQSAIRAGFSRAVLVIRPELEAELGARLARSLPAEFPLAFCHQRPDDLPVDAGSIPGLLAGRQKPWGTAHALYCAREHLNGSFAVITADDFYGDHALATMAQGLKQGGWLMVAYPLSATLSEHGGVNRGICDVQQGLLQRVEEFIDIKQTDSGLCGSHNGDIRPLDAGALVSMTLWGFDDSVVKVLRQALISFLFASPSARQECYLPDVVQACIEQGQKVRVETARGEWLGVTYAEDAPRVRTRLMELLRD</sequence>
<evidence type="ECO:0000256" key="2">
    <source>
        <dbReference type="ARBA" id="ARBA00022695"/>
    </source>
</evidence>
<organism evidence="5 6">
    <name type="scientific">Shewanella zhuhaiensis</name>
    <dbReference type="NCBI Taxonomy" id="2919576"/>
    <lineage>
        <taxon>Bacteria</taxon>
        <taxon>Pseudomonadati</taxon>
        <taxon>Pseudomonadota</taxon>
        <taxon>Gammaproteobacteria</taxon>
        <taxon>Alteromonadales</taxon>
        <taxon>Shewanellaceae</taxon>
        <taxon>Shewanella</taxon>
    </lineage>
</organism>
<dbReference type="InterPro" id="IPR050065">
    <property type="entry name" value="GlmU-like"/>
</dbReference>
<gene>
    <name evidence="5" type="ORF">MJ923_18530</name>
</gene>
<evidence type="ECO:0000256" key="1">
    <source>
        <dbReference type="ARBA" id="ARBA00022679"/>
    </source>
</evidence>
<dbReference type="Pfam" id="PF12804">
    <property type="entry name" value="NTP_transf_3"/>
    <property type="match status" value="1"/>
</dbReference>
<dbReference type="SUPFAM" id="SSF53448">
    <property type="entry name" value="Nucleotide-diphospho-sugar transferases"/>
    <property type="match status" value="1"/>
</dbReference>
<evidence type="ECO:0000259" key="4">
    <source>
        <dbReference type="Pfam" id="PF12804"/>
    </source>
</evidence>
<dbReference type="InterPro" id="IPR029044">
    <property type="entry name" value="Nucleotide-diphossugar_trans"/>
</dbReference>
<keyword evidence="6" id="KW-1185">Reference proteome</keyword>
<evidence type="ECO:0000313" key="6">
    <source>
        <dbReference type="Proteomes" id="UP001297581"/>
    </source>
</evidence>
<comment type="caution">
    <text evidence="5">The sequence shown here is derived from an EMBL/GenBank/DDBJ whole genome shotgun (WGS) entry which is preliminary data.</text>
</comment>
<dbReference type="PANTHER" id="PTHR43584:SF8">
    <property type="entry name" value="N-ACETYLMURAMATE ALPHA-1-PHOSPHATE URIDYLYLTRANSFERASE"/>
    <property type="match status" value="1"/>
</dbReference>
<evidence type="ECO:0000313" key="5">
    <source>
        <dbReference type="EMBL" id="MCH4296312.1"/>
    </source>
</evidence>
<reference evidence="5 6" key="1">
    <citation type="submission" date="2022-02" db="EMBL/GenBank/DDBJ databases">
        <title>The genome sequence of Shewanella sp. 3B26.</title>
        <authorList>
            <person name="Du J."/>
        </authorList>
    </citation>
    <scope>NUCLEOTIDE SEQUENCE [LARGE SCALE GENOMIC DNA]</scope>
    <source>
        <strain evidence="5 6">3B26</strain>
    </source>
</reference>
<dbReference type="Proteomes" id="UP001297581">
    <property type="component" value="Unassembled WGS sequence"/>
</dbReference>
<feature type="domain" description="MobA-like NTP transferase" evidence="4">
    <location>
        <begin position="7"/>
        <end position="102"/>
    </location>
</feature>
<dbReference type="EMBL" id="JAKUDL010000009">
    <property type="protein sequence ID" value="MCH4296312.1"/>
    <property type="molecule type" value="Genomic_DNA"/>
</dbReference>
<protein>
    <submittedName>
        <fullName evidence="5">NTP transferase domain-containing protein</fullName>
    </submittedName>
</protein>
<keyword evidence="2" id="KW-0548">Nucleotidyltransferase</keyword>
<dbReference type="AlphaFoldDB" id="A0AAJ1BM20"/>
<dbReference type="GO" id="GO:0016779">
    <property type="term" value="F:nucleotidyltransferase activity"/>
    <property type="evidence" value="ECO:0007669"/>
    <property type="project" value="UniProtKB-KW"/>
</dbReference>
<dbReference type="RefSeq" id="WP_240592367.1">
    <property type="nucleotide sequence ID" value="NZ_JAKUDL010000009.1"/>
</dbReference>
<accession>A0AAJ1BM20</accession>
<keyword evidence="1 5" id="KW-0808">Transferase</keyword>
<evidence type="ECO:0000256" key="3">
    <source>
        <dbReference type="ARBA" id="ARBA00022842"/>
    </source>
</evidence>